<evidence type="ECO:0000313" key="2">
    <source>
        <dbReference type="EMBL" id="CAD8821511.1"/>
    </source>
</evidence>
<protein>
    <submittedName>
        <fullName evidence="2">Uncharacterized protein</fullName>
    </submittedName>
</protein>
<organism evidence="2">
    <name type="scientific">Timspurckia oligopyrenoides</name>
    <dbReference type="NCBI Taxonomy" id="708627"/>
    <lineage>
        <taxon>Eukaryota</taxon>
        <taxon>Rhodophyta</taxon>
        <taxon>Bangiophyceae</taxon>
        <taxon>Porphyridiales</taxon>
        <taxon>Porphyridiaceae</taxon>
        <taxon>Timspurckia</taxon>
    </lineage>
</organism>
<sequence>MEYFHEYERLDQLTKFNTSYNSISSSKLHFEHDLCTMSSSASTSSCTMNGGLESKTSKSDSRLLKNVSFGRVETTEFKSEASAIPSRYQSKRTTGEVIQYDCEDEDLSSSSFEEVLKNEDGRVLEHSLRRSAGSMGNGKSTKINEKELRRSGGLSGLRSSQGLNRESIVAKRFANLRYRLSGTTSHQNR</sequence>
<proteinExistence type="predicted"/>
<reference evidence="2" key="1">
    <citation type="submission" date="2021-01" db="EMBL/GenBank/DDBJ databases">
        <authorList>
            <person name="Corre E."/>
            <person name="Pelletier E."/>
            <person name="Niang G."/>
            <person name="Scheremetjew M."/>
            <person name="Finn R."/>
            <person name="Kale V."/>
            <person name="Holt S."/>
            <person name="Cochrane G."/>
            <person name="Meng A."/>
            <person name="Brown T."/>
            <person name="Cohen L."/>
        </authorList>
    </citation>
    <scope>NUCLEOTIDE SEQUENCE</scope>
    <source>
        <strain evidence="2">CCMP3278</strain>
    </source>
</reference>
<feature type="region of interest" description="Disordered" evidence="1">
    <location>
        <begin position="131"/>
        <end position="159"/>
    </location>
</feature>
<accession>A0A7S0ZH05</accession>
<gene>
    <name evidence="2" type="ORF">TOLI1172_LOCUS5906</name>
</gene>
<dbReference type="EMBL" id="HBFP01008263">
    <property type="protein sequence ID" value="CAD8821511.1"/>
    <property type="molecule type" value="Transcribed_RNA"/>
</dbReference>
<name>A0A7S0ZH05_9RHOD</name>
<evidence type="ECO:0000256" key="1">
    <source>
        <dbReference type="SAM" id="MobiDB-lite"/>
    </source>
</evidence>
<dbReference type="AlphaFoldDB" id="A0A7S0ZH05"/>